<dbReference type="SUPFAM" id="SSF51197">
    <property type="entry name" value="Clavaminate synthase-like"/>
    <property type="match status" value="1"/>
</dbReference>
<keyword evidence="1" id="KW-0223">Dioxygenase</keyword>
<sequence length="227" mass="24629">MAEGTRGLSQLDLDRDGAALHRGAAAGFLDALGIAFGQGPSPGRRVKSLAGLDSVLGRHGPVGKIAASHLGPKSRPVRAIAFDKTEGANWSLGWHQDRTICVKQRVDLPGFGPWTVKQGIDHVEPPFDLLARMLTVRIHVDSVDIENAPLRIALGSYANGLIPESDIALQVERSEMHECLAQAGDVWVYRTPILHASERAAVGRRRRVLQVDYSGDSLPDGLSWFYD</sequence>
<dbReference type="EMBL" id="WTYD01000001">
    <property type="protein sequence ID" value="MXO53753.1"/>
    <property type="molecule type" value="Genomic_DNA"/>
</dbReference>
<dbReference type="RefSeq" id="WP_160660571.1">
    <property type="nucleotide sequence ID" value="NZ_BAABDV010000001.1"/>
</dbReference>
<dbReference type="Gene3D" id="2.60.120.620">
    <property type="entry name" value="q2cbj1_9rhob like domain"/>
    <property type="match status" value="1"/>
</dbReference>
<protein>
    <submittedName>
        <fullName evidence="1">Phytanoyl-CoA dioxygenase</fullName>
    </submittedName>
</protein>
<comment type="caution">
    <text evidence="1">The sequence shown here is derived from an EMBL/GenBank/DDBJ whole genome shotgun (WGS) entry which is preliminary data.</text>
</comment>
<organism evidence="1 2">
    <name type="scientific">Qipengyuania pelagi</name>
    <dbReference type="NCBI Taxonomy" id="994320"/>
    <lineage>
        <taxon>Bacteria</taxon>
        <taxon>Pseudomonadati</taxon>
        <taxon>Pseudomonadota</taxon>
        <taxon>Alphaproteobacteria</taxon>
        <taxon>Sphingomonadales</taxon>
        <taxon>Erythrobacteraceae</taxon>
        <taxon>Qipengyuania</taxon>
    </lineage>
</organism>
<name>A0A844Y906_9SPHN</name>
<keyword evidence="2" id="KW-1185">Reference proteome</keyword>
<dbReference type="Proteomes" id="UP000430272">
    <property type="component" value="Unassembled WGS sequence"/>
</dbReference>
<keyword evidence="1" id="KW-0560">Oxidoreductase</keyword>
<dbReference type="AlphaFoldDB" id="A0A844Y906"/>
<accession>A0A844Y906</accession>
<reference evidence="1 2" key="1">
    <citation type="submission" date="2019-12" db="EMBL/GenBank/DDBJ databases">
        <title>Genomic-based taxomic classification of the family Erythrobacteraceae.</title>
        <authorList>
            <person name="Xu L."/>
        </authorList>
    </citation>
    <scope>NUCLEOTIDE SEQUENCE [LARGE SCALE GENOMIC DNA]</scope>
    <source>
        <strain evidence="1 2">JCM 17468</strain>
    </source>
</reference>
<evidence type="ECO:0000313" key="1">
    <source>
        <dbReference type="EMBL" id="MXO53753.1"/>
    </source>
</evidence>
<proteinExistence type="predicted"/>
<dbReference type="GO" id="GO:0051213">
    <property type="term" value="F:dioxygenase activity"/>
    <property type="evidence" value="ECO:0007669"/>
    <property type="project" value="UniProtKB-KW"/>
</dbReference>
<dbReference type="OrthoDB" id="9791262at2"/>
<gene>
    <name evidence="1" type="ORF">GRI47_07000</name>
</gene>
<evidence type="ECO:0000313" key="2">
    <source>
        <dbReference type="Proteomes" id="UP000430272"/>
    </source>
</evidence>